<name>A0ACB9LBJ4_BAUVA</name>
<evidence type="ECO:0000313" key="1">
    <source>
        <dbReference type="EMBL" id="KAI4306935.1"/>
    </source>
</evidence>
<dbReference type="EMBL" id="CM039437">
    <property type="protein sequence ID" value="KAI4306935.1"/>
    <property type="molecule type" value="Genomic_DNA"/>
</dbReference>
<sequence>MAKLEDIAHILGMKISKKDGGLLKLETSREGRRGPLSIDAQIFEFTPSFYLVEMKKSSGDTLEYHKKLEDIRPALKDIVWAWQGEQQLLQ</sequence>
<gene>
    <name evidence="1" type="ORF">L6164_030173</name>
</gene>
<protein>
    <submittedName>
        <fullName evidence="1">Uncharacterized protein</fullName>
    </submittedName>
</protein>
<reference evidence="1 2" key="1">
    <citation type="journal article" date="2022" name="DNA Res.">
        <title>Chromosomal-level genome assembly of the orchid tree Bauhinia variegata (Leguminosae; Cercidoideae) supports the allotetraploid origin hypothesis of Bauhinia.</title>
        <authorList>
            <person name="Zhong Y."/>
            <person name="Chen Y."/>
            <person name="Zheng D."/>
            <person name="Pang J."/>
            <person name="Liu Y."/>
            <person name="Luo S."/>
            <person name="Meng S."/>
            <person name="Qian L."/>
            <person name="Wei D."/>
            <person name="Dai S."/>
            <person name="Zhou R."/>
        </authorList>
    </citation>
    <scope>NUCLEOTIDE SEQUENCE [LARGE SCALE GENOMIC DNA]</scope>
    <source>
        <strain evidence="1">BV-YZ2020</strain>
    </source>
</reference>
<evidence type="ECO:0000313" key="2">
    <source>
        <dbReference type="Proteomes" id="UP000828941"/>
    </source>
</evidence>
<accession>A0ACB9LBJ4</accession>
<proteinExistence type="predicted"/>
<organism evidence="1 2">
    <name type="scientific">Bauhinia variegata</name>
    <name type="common">Purple orchid tree</name>
    <name type="synonym">Phanera variegata</name>
    <dbReference type="NCBI Taxonomy" id="167791"/>
    <lineage>
        <taxon>Eukaryota</taxon>
        <taxon>Viridiplantae</taxon>
        <taxon>Streptophyta</taxon>
        <taxon>Embryophyta</taxon>
        <taxon>Tracheophyta</taxon>
        <taxon>Spermatophyta</taxon>
        <taxon>Magnoliopsida</taxon>
        <taxon>eudicotyledons</taxon>
        <taxon>Gunneridae</taxon>
        <taxon>Pentapetalae</taxon>
        <taxon>rosids</taxon>
        <taxon>fabids</taxon>
        <taxon>Fabales</taxon>
        <taxon>Fabaceae</taxon>
        <taxon>Cercidoideae</taxon>
        <taxon>Cercideae</taxon>
        <taxon>Bauhiniinae</taxon>
        <taxon>Bauhinia</taxon>
    </lineage>
</organism>
<comment type="caution">
    <text evidence="1">The sequence shown here is derived from an EMBL/GenBank/DDBJ whole genome shotgun (WGS) entry which is preliminary data.</text>
</comment>
<dbReference type="Proteomes" id="UP000828941">
    <property type="component" value="Chromosome 12"/>
</dbReference>
<keyword evidence="2" id="KW-1185">Reference proteome</keyword>